<gene>
    <name evidence="1" type="ORF">KTN4_291</name>
</gene>
<evidence type="ECO:0000313" key="1">
    <source>
        <dbReference type="EMBL" id="ANM45049.1"/>
    </source>
</evidence>
<protein>
    <submittedName>
        <fullName evidence="1">Uncharacterized protein</fullName>
    </submittedName>
</protein>
<reference evidence="1 2" key="1">
    <citation type="journal article" date="2016" name="Sci. Rep.">
        <title>A proposed integrated approach for the preclinical evaluation of phage therapy in Pseudomonas infections.</title>
        <authorList>
            <person name="Danis-Wlodarczyk K."/>
            <person name="Vandenheuvel D."/>
            <person name="Jang H.B."/>
            <person name="Briers Y."/>
            <person name="Olszak T."/>
            <person name="Arabski M."/>
            <person name="Wasik S."/>
            <person name="Drabik M."/>
            <person name="Higgins G."/>
            <person name="Tyrrell J."/>
            <person name="Harvey B.J."/>
            <person name="Noben J.P."/>
            <person name="Lavigne R."/>
            <person name="Drulis-Kawa Z."/>
        </authorList>
    </citation>
    <scope>NUCLEOTIDE SEQUENCE [LARGE SCALE GENOMIC DNA]</scope>
</reference>
<name>A0A192Y570_9CAUD</name>
<dbReference type="EMBL" id="KU521356">
    <property type="protein sequence ID" value="ANM45049.1"/>
    <property type="molecule type" value="Genomic_DNA"/>
</dbReference>
<accession>A0A192Y570</accession>
<dbReference type="Proteomes" id="UP000224336">
    <property type="component" value="Segment"/>
</dbReference>
<sequence length="40" mass="4728">MKVKNKQQPKFVNLATMQAAWRLNNAELKAKREAKEKQKE</sequence>
<organism evidence="1 2">
    <name type="scientific">Pseudomonas phage KTN4</name>
    <dbReference type="NCBI Taxonomy" id="1862701"/>
    <lineage>
        <taxon>Viruses</taxon>
        <taxon>Duplodnaviria</taxon>
        <taxon>Heunggongvirae</taxon>
        <taxon>Uroviricota</taxon>
        <taxon>Caudoviricetes</taxon>
        <taxon>Chimalliviridae</taxon>
        <taxon>Phikzvirus</taxon>
        <taxon>Phikzvirus phiKZ</taxon>
    </lineage>
</organism>
<evidence type="ECO:0000313" key="2">
    <source>
        <dbReference type="Proteomes" id="UP000224336"/>
    </source>
</evidence>
<proteinExistence type="predicted"/>